<dbReference type="PROSITE" id="PS50104">
    <property type="entry name" value="TIR"/>
    <property type="match status" value="1"/>
</dbReference>
<comment type="caution">
    <text evidence="6">The sequence shown here is derived from an EMBL/GenBank/DDBJ whole genome shotgun (WGS) entry which is preliminary data.</text>
</comment>
<dbReference type="InterPro" id="IPR000157">
    <property type="entry name" value="TIR_dom"/>
</dbReference>
<dbReference type="GO" id="GO:0007165">
    <property type="term" value="P:signal transduction"/>
    <property type="evidence" value="ECO:0007669"/>
    <property type="project" value="InterPro"/>
</dbReference>
<dbReference type="Pfam" id="PF13855">
    <property type="entry name" value="LRR_8"/>
    <property type="match status" value="1"/>
</dbReference>
<evidence type="ECO:0000259" key="5">
    <source>
        <dbReference type="PROSITE" id="PS50104"/>
    </source>
</evidence>
<evidence type="ECO:0000256" key="1">
    <source>
        <dbReference type="ARBA" id="ARBA00022614"/>
    </source>
</evidence>
<dbReference type="SUPFAM" id="SSF52200">
    <property type="entry name" value="Toll/Interleukin receptor TIR domain"/>
    <property type="match status" value="1"/>
</dbReference>
<dbReference type="InterPro" id="IPR001611">
    <property type="entry name" value="Leu-rich_rpt"/>
</dbReference>
<gene>
    <name evidence="6" type="ORF">IAA08_04840</name>
</gene>
<dbReference type="InterPro" id="IPR003591">
    <property type="entry name" value="Leu-rich_rpt_typical-subtyp"/>
</dbReference>
<keyword evidence="4" id="KW-0812">Transmembrane</keyword>
<sequence length="637" mass="71614">MKADFELYEGNAPYIFVSYCHKDKDSVLPVIESMAENGYRIWYDKGIHPGSEWPEIVAEHLEQCAVFLIFISDHYMQSQNCIREIHFAVARNKKMISVMMEPVRLTPGVEMQLCVSQALHYDQYSDKKMFYKDLYRAEALGGCKTEIPSEAPAKQAESRNPETDRKKKQEAIRAPGKAPEKKKKKKGRLILALAAAAVVVAAGAAAGWHAWNTVEIAGETYARNVSGIHIEEKTVTMDLMAQLENLDAVSSLEFTNCTFEEGTLERLKNIETLSRLELTACSGITDCGFLKNLYKLFILEMNGCNLEDEAMDIGSSLPNLHYLNLSGNPGLTDVAWLEYMPELRSLELDDNSIEDMSPAASLENLTVLSLENNRITEISEPLKALRLEYLNLSGNQIRELSGLDNLTVLIEFYLADNHYRQSEGEQESESAPEQIPVCIEESSNTLEKADLSGNGFTREDLNRMLSDCGKLTYLDIGESSKVESLDFLRNCTMLETLYADSCGLTAWNGPQKMEKLKDLDLSGNELESLEDFPVLSAENRVKLDLRNNRLTSLEGLDTGIAYDKLILYDNSLSAEDTDRTLEGMQGNVLGITYEEGLRPESLQDFDSCYIAQVPDNRKVAWEDALGYKCRFEIFPHQ</sequence>
<dbReference type="InterPro" id="IPR032675">
    <property type="entry name" value="LRR_dom_sf"/>
</dbReference>
<keyword evidence="2" id="KW-0677">Repeat</keyword>
<dbReference type="Proteomes" id="UP000824024">
    <property type="component" value="Unassembled WGS sequence"/>
</dbReference>
<feature type="domain" description="TIR" evidence="5">
    <location>
        <begin position="11"/>
        <end position="138"/>
    </location>
</feature>
<keyword evidence="4" id="KW-1133">Transmembrane helix</keyword>
<dbReference type="Pfam" id="PF13676">
    <property type="entry name" value="TIR_2"/>
    <property type="match status" value="1"/>
</dbReference>
<evidence type="ECO:0000256" key="4">
    <source>
        <dbReference type="SAM" id="Phobius"/>
    </source>
</evidence>
<dbReference type="SUPFAM" id="SSF52058">
    <property type="entry name" value="L domain-like"/>
    <property type="match status" value="1"/>
</dbReference>
<evidence type="ECO:0000256" key="3">
    <source>
        <dbReference type="SAM" id="MobiDB-lite"/>
    </source>
</evidence>
<organism evidence="6 7">
    <name type="scientific">Candidatus Eubacterium avistercoris</name>
    <dbReference type="NCBI Taxonomy" id="2838567"/>
    <lineage>
        <taxon>Bacteria</taxon>
        <taxon>Bacillati</taxon>
        <taxon>Bacillota</taxon>
        <taxon>Clostridia</taxon>
        <taxon>Eubacteriales</taxon>
        <taxon>Eubacteriaceae</taxon>
        <taxon>Eubacterium</taxon>
    </lineage>
</organism>
<dbReference type="InterPro" id="IPR035897">
    <property type="entry name" value="Toll_tir_struct_dom_sf"/>
</dbReference>
<dbReference type="SMART" id="SM00255">
    <property type="entry name" value="TIR"/>
    <property type="match status" value="1"/>
</dbReference>
<reference evidence="6" key="2">
    <citation type="submission" date="2021-04" db="EMBL/GenBank/DDBJ databases">
        <authorList>
            <person name="Gilroy R."/>
        </authorList>
    </citation>
    <scope>NUCLEOTIDE SEQUENCE</scope>
    <source>
        <strain evidence="6">CHK192-9172</strain>
    </source>
</reference>
<protein>
    <submittedName>
        <fullName evidence="6">Leucine-rich repeat domain-containing protein</fullName>
    </submittedName>
</protein>
<dbReference type="InterPro" id="IPR050836">
    <property type="entry name" value="SDS22/Internalin_LRR"/>
</dbReference>
<dbReference type="SMART" id="SM00365">
    <property type="entry name" value="LRR_SD22"/>
    <property type="match status" value="4"/>
</dbReference>
<dbReference type="EMBL" id="DXCH01000137">
    <property type="protein sequence ID" value="HIZ07246.1"/>
    <property type="molecule type" value="Genomic_DNA"/>
</dbReference>
<evidence type="ECO:0000256" key="2">
    <source>
        <dbReference type="ARBA" id="ARBA00022737"/>
    </source>
</evidence>
<evidence type="ECO:0000313" key="7">
    <source>
        <dbReference type="Proteomes" id="UP000824024"/>
    </source>
</evidence>
<dbReference type="Gene3D" id="3.40.50.10140">
    <property type="entry name" value="Toll/interleukin-1 receptor homology (TIR) domain"/>
    <property type="match status" value="1"/>
</dbReference>
<keyword evidence="4" id="KW-0472">Membrane</keyword>
<name>A0A9D2D252_9FIRM</name>
<feature type="region of interest" description="Disordered" evidence="3">
    <location>
        <begin position="146"/>
        <end position="183"/>
    </location>
</feature>
<keyword evidence="1" id="KW-0433">Leucine-rich repeat</keyword>
<dbReference type="AlphaFoldDB" id="A0A9D2D252"/>
<dbReference type="SMART" id="SM00369">
    <property type="entry name" value="LRR_TYP"/>
    <property type="match status" value="4"/>
</dbReference>
<evidence type="ECO:0000313" key="6">
    <source>
        <dbReference type="EMBL" id="HIZ07246.1"/>
    </source>
</evidence>
<feature type="transmembrane region" description="Helical" evidence="4">
    <location>
        <begin position="189"/>
        <end position="211"/>
    </location>
</feature>
<dbReference type="PROSITE" id="PS51450">
    <property type="entry name" value="LRR"/>
    <property type="match status" value="4"/>
</dbReference>
<accession>A0A9D2D252</accession>
<feature type="compositionally biased region" description="Basic and acidic residues" evidence="3">
    <location>
        <begin position="156"/>
        <end position="171"/>
    </location>
</feature>
<dbReference type="PANTHER" id="PTHR46652:SF3">
    <property type="entry name" value="LEUCINE-RICH REPEAT-CONTAINING PROTEIN 9"/>
    <property type="match status" value="1"/>
</dbReference>
<dbReference type="Gene3D" id="3.80.10.10">
    <property type="entry name" value="Ribonuclease Inhibitor"/>
    <property type="match status" value="4"/>
</dbReference>
<reference evidence="6" key="1">
    <citation type="journal article" date="2021" name="PeerJ">
        <title>Extensive microbial diversity within the chicken gut microbiome revealed by metagenomics and culture.</title>
        <authorList>
            <person name="Gilroy R."/>
            <person name="Ravi A."/>
            <person name="Getino M."/>
            <person name="Pursley I."/>
            <person name="Horton D.L."/>
            <person name="Alikhan N.F."/>
            <person name="Baker D."/>
            <person name="Gharbi K."/>
            <person name="Hall N."/>
            <person name="Watson M."/>
            <person name="Adriaenssens E.M."/>
            <person name="Foster-Nyarko E."/>
            <person name="Jarju S."/>
            <person name="Secka A."/>
            <person name="Antonio M."/>
            <person name="Oren A."/>
            <person name="Chaudhuri R.R."/>
            <person name="La Ragione R."/>
            <person name="Hildebrand F."/>
            <person name="Pallen M.J."/>
        </authorList>
    </citation>
    <scope>NUCLEOTIDE SEQUENCE</scope>
    <source>
        <strain evidence="6">CHK192-9172</strain>
    </source>
</reference>
<dbReference type="PANTHER" id="PTHR46652">
    <property type="entry name" value="LEUCINE-RICH REPEAT AND IQ DOMAIN-CONTAINING PROTEIN 1-RELATED"/>
    <property type="match status" value="1"/>
</dbReference>
<proteinExistence type="predicted"/>